<name>A0ABW7YWM6_9ACTN</name>
<reference evidence="1 2" key="1">
    <citation type="submission" date="2024-10" db="EMBL/GenBank/DDBJ databases">
        <title>The Natural Products Discovery Center: Release of the First 8490 Sequenced Strains for Exploring Actinobacteria Biosynthetic Diversity.</title>
        <authorList>
            <person name="Kalkreuter E."/>
            <person name="Kautsar S.A."/>
            <person name="Yang D."/>
            <person name="Bader C.D."/>
            <person name="Teijaro C.N."/>
            <person name="Fluegel L."/>
            <person name="Davis C.M."/>
            <person name="Simpson J.R."/>
            <person name="Lauterbach L."/>
            <person name="Steele A.D."/>
            <person name="Gui C."/>
            <person name="Meng S."/>
            <person name="Li G."/>
            <person name="Viehrig K."/>
            <person name="Ye F."/>
            <person name="Su P."/>
            <person name="Kiefer A.F."/>
            <person name="Nichols A."/>
            <person name="Cepeda A.J."/>
            <person name="Yan W."/>
            <person name="Fan B."/>
            <person name="Jiang Y."/>
            <person name="Adhikari A."/>
            <person name="Zheng C.-J."/>
            <person name="Schuster L."/>
            <person name="Cowan T.M."/>
            <person name="Smanski M.J."/>
            <person name="Chevrette M.G."/>
            <person name="De Carvalho L.P.S."/>
            <person name="Shen B."/>
        </authorList>
    </citation>
    <scope>NUCLEOTIDE SEQUENCE [LARGE SCALE GENOMIC DNA]</scope>
    <source>
        <strain evidence="1 2">NPDC050545</strain>
    </source>
</reference>
<evidence type="ECO:0000313" key="1">
    <source>
        <dbReference type="EMBL" id="MFI6500233.1"/>
    </source>
</evidence>
<dbReference type="Proteomes" id="UP001612741">
    <property type="component" value="Unassembled WGS sequence"/>
</dbReference>
<dbReference type="EMBL" id="JBITGY010000006">
    <property type="protein sequence ID" value="MFI6500233.1"/>
    <property type="molecule type" value="Genomic_DNA"/>
</dbReference>
<keyword evidence="2" id="KW-1185">Reference proteome</keyword>
<comment type="caution">
    <text evidence="1">The sequence shown here is derived from an EMBL/GenBank/DDBJ whole genome shotgun (WGS) entry which is preliminary data.</text>
</comment>
<gene>
    <name evidence="1" type="ORF">ACIBG2_22815</name>
</gene>
<dbReference type="RefSeq" id="WP_397084006.1">
    <property type="nucleotide sequence ID" value="NZ_JBITGY010000006.1"/>
</dbReference>
<organism evidence="1 2">
    <name type="scientific">Nonomuraea typhae</name>
    <dbReference type="NCBI Taxonomy" id="2603600"/>
    <lineage>
        <taxon>Bacteria</taxon>
        <taxon>Bacillati</taxon>
        <taxon>Actinomycetota</taxon>
        <taxon>Actinomycetes</taxon>
        <taxon>Streptosporangiales</taxon>
        <taxon>Streptosporangiaceae</taxon>
        <taxon>Nonomuraea</taxon>
    </lineage>
</organism>
<evidence type="ECO:0000313" key="2">
    <source>
        <dbReference type="Proteomes" id="UP001612741"/>
    </source>
</evidence>
<accession>A0ABW7YWM6</accession>
<sequence>MEKKMTTVSKEFLRLLRRRGQAAPARKMIAEAFGPEPSPNLAALVTEANAAYLLNRIRFADDPKEAEAEVAAYVREIVDDWCGTPPRIKFPPIPWPVLGLPTVGPLPIEMKKMVLVPADYADAAITYQWVSDELAADAPELAERVTAMAQELVAFATTDIDICVHVHLPV</sequence>
<protein>
    <submittedName>
        <fullName evidence="1">Uncharacterized protein</fullName>
    </submittedName>
</protein>
<proteinExistence type="predicted"/>